<feature type="transmembrane region" description="Helical" evidence="1">
    <location>
        <begin position="12"/>
        <end position="32"/>
    </location>
</feature>
<name>A0A5C7GJ02_9FLAO</name>
<feature type="transmembrane region" description="Helical" evidence="1">
    <location>
        <begin position="38"/>
        <end position="59"/>
    </location>
</feature>
<keyword evidence="3" id="KW-1185">Reference proteome</keyword>
<evidence type="ECO:0000256" key="1">
    <source>
        <dbReference type="SAM" id="Phobius"/>
    </source>
</evidence>
<keyword evidence="1" id="KW-0472">Membrane</keyword>
<dbReference type="OrthoDB" id="1451982at2"/>
<evidence type="ECO:0000313" key="2">
    <source>
        <dbReference type="EMBL" id="TXG37125.1"/>
    </source>
</evidence>
<proteinExistence type="predicted"/>
<comment type="caution">
    <text evidence="2">The sequence shown here is derived from an EMBL/GenBank/DDBJ whole genome shotgun (WGS) entry which is preliminary data.</text>
</comment>
<evidence type="ECO:0000313" key="3">
    <source>
        <dbReference type="Proteomes" id="UP000321080"/>
    </source>
</evidence>
<protein>
    <submittedName>
        <fullName evidence="2">Uncharacterized protein</fullName>
    </submittedName>
</protein>
<keyword evidence="1" id="KW-0812">Transmembrane</keyword>
<organism evidence="2 3">
    <name type="scientific">Seonamhaeicola maritimus</name>
    <dbReference type="NCBI Taxonomy" id="2591822"/>
    <lineage>
        <taxon>Bacteria</taxon>
        <taxon>Pseudomonadati</taxon>
        <taxon>Bacteroidota</taxon>
        <taxon>Flavobacteriia</taxon>
        <taxon>Flavobacteriales</taxon>
        <taxon>Flavobacteriaceae</taxon>
    </lineage>
</organism>
<dbReference type="EMBL" id="VRKQ01000010">
    <property type="protein sequence ID" value="TXG37125.1"/>
    <property type="molecule type" value="Genomic_DNA"/>
</dbReference>
<feature type="transmembrane region" description="Helical" evidence="1">
    <location>
        <begin position="71"/>
        <end position="91"/>
    </location>
</feature>
<dbReference type="RefSeq" id="WP_147768346.1">
    <property type="nucleotide sequence ID" value="NZ_CANNCE010000002.1"/>
</dbReference>
<accession>A0A5C7GJ02</accession>
<keyword evidence="1" id="KW-1133">Transmembrane helix</keyword>
<sequence length="132" mass="15106">MTNPFIRFTLKASLFYVIAFGLHLAVLSTLNYPLFDNYILLSYVLNLVLVIVVFGLLYLLRKKYKSQLGFLFLAGSLVKFAVFFIVFQPLFKQDGVVSKLEFASFFIPYVLGLIIETISLSKWLNNLDETTS</sequence>
<feature type="transmembrane region" description="Helical" evidence="1">
    <location>
        <begin position="103"/>
        <end position="124"/>
    </location>
</feature>
<gene>
    <name evidence="2" type="ORF">FUA22_11205</name>
</gene>
<dbReference type="Proteomes" id="UP000321080">
    <property type="component" value="Unassembled WGS sequence"/>
</dbReference>
<dbReference type="AlphaFoldDB" id="A0A5C7GJ02"/>
<reference evidence="2 3" key="1">
    <citation type="submission" date="2019-08" db="EMBL/GenBank/DDBJ databases">
        <title>Seonamhaeicola sediminis sp. nov., isolated from marine sediment.</title>
        <authorList>
            <person name="Cao W.R."/>
        </authorList>
    </citation>
    <scope>NUCLEOTIDE SEQUENCE [LARGE SCALE GENOMIC DNA]</scope>
    <source>
        <strain evidence="2 3">1505</strain>
    </source>
</reference>